<proteinExistence type="inferred from homology"/>
<feature type="region of interest" description="Disordered" evidence="9">
    <location>
        <begin position="401"/>
        <end position="434"/>
    </location>
</feature>
<dbReference type="PANTHER" id="PTHR28184">
    <property type="entry name" value="MITOCHONDRIAL HOMOLOGOUS RECOMBINATION PROTEIN 1"/>
    <property type="match status" value="1"/>
</dbReference>
<accession>A0A6A5WVM5</accession>
<keyword evidence="3" id="KW-0689">Ribosomal protein</keyword>
<keyword evidence="7" id="KW-0687">Ribonucleoprotein</keyword>
<organism evidence="10 11">
    <name type="scientific">Amniculicola lignicola CBS 123094</name>
    <dbReference type="NCBI Taxonomy" id="1392246"/>
    <lineage>
        <taxon>Eukaryota</taxon>
        <taxon>Fungi</taxon>
        <taxon>Dikarya</taxon>
        <taxon>Ascomycota</taxon>
        <taxon>Pezizomycotina</taxon>
        <taxon>Dothideomycetes</taxon>
        <taxon>Pleosporomycetidae</taxon>
        <taxon>Pleosporales</taxon>
        <taxon>Amniculicolaceae</taxon>
        <taxon>Amniculicola</taxon>
    </lineage>
</organism>
<keyword evidence="11" id="KW-1185">Reference proteome</keyword>
<dbReference type="EMBL" id="ML977562">
    <property type="protein sequence ID" value="KAF2005772.1"/>
    <property type="molecule type" value="Genomic_DNA"/>
</dbReference>
<evidence type="ECO:0000256" key="2">
    <source>
        <dbReference type="ARBA" id="ARBA00010741"/>
    </source>
</evidence>
<evidence type="ECO:0000256" key="8">
    <source>
        <dbReference type="ARBA" id="ARBA00035185"/>
    </source>
</evidence>
<dbReference type="Proteomes" id="UP000799779">
    <property type="component" value="Unassembled WGS sequence"/>
</dbReference>
<dbReference type="OrthoDB" id="5333655at2759"/>
<evidence type="ECO:0000256" key="3">
    <source>
        <dbReference type="ARBA" id="ARBA00022980"/>
    </source>
</evidence>
<evidence type="ECO:0000256" key="1">
    <source>
        <dbReference type="ARBA" id="ARBA00004173"/>
    </source>
</evidence>
<comment type="similarity">
    <text evidence="2">Belongs to the mitochondrion-specific ribosomal protein mL67 family.</text>
</comment>
<reference evidence="10" key="1">
    <citation type="journal article" date="2020" name="Stud. Mycol.">
        <title>101 Dothideomycetes genomes: a test case for predicting lifestyles and emergence of pathogens.</title>
        <authorList>
            <person name="Haridas S."/>
            <person name="Albert R."/>
            <person name="Binder M."/>
            <person name="Bloem J."/>
            <person name="Labutti K."/>
            <person name="Salamov A."/>
            <person name="Andreopoulos B."/>
            <person name="Baker S."/>
            <person name="Barry K."/>
            <person name="Bills G."/>
            <person name="Bluhm B."/>
            <person name="Cannon C."/>
            <person name="Castanera R."/>
            <person name="Culley D."/>
            <person name="Daum C."/>
            <person name="Ezra D."/>
            <person name="Gonzalez J."/>
            <person name="Henrissat B."/>
            <person name="Kuo A."/>
            <person name="Liang C."/>
            <person name="Lipzen A."/>
            <person name="Lutzoni F."/>
            <person name="Magnuson J."/>
            <person name="Mondo S."/>
            <person name="Nolan M."/>
            <person name="Ohm R."/>
            <person name="Pangilinan J."/>
            <person name="Park H.-J."/>
            <person name="Ramirez L."/>
            <person name="Alfaro M."/>
            <person name="Sun H."/>
            <person name="Tritt A."/>
            <person name="Yoshinaga Y."/>
            <person name="Zwiers L.-H."/>
            <person name="Turgeon B."/>
            <person name="Goodwin S."/>
            <person name="Spatafora J."/>
            <person name="Crous P."/>
            <person name="Grigoriev I."/>
        </authorList>
    </citation>
    <scope>NUCLEOTIDE SEQUENCE</scope>
    <source>
        <strain evidence="10">CBS 123094</strain>
    </source>
</reference>
<evidence type="ECO:0000313" key="11">
    <source>
        <dbReference type="Proteomes" id="UP000799779"/>
    </source>
</evidence>
<evidence type="ECO:0000256" key="5">
    <source>
        <dbReference type="ARBA" id="ARBA00023128"/>
    </source>
</evidence>
<feature type="compositionally biased region" description="Basic and acidic residues" evidence="9">
    <location>
        <begin position="197"/>
        <end position="212"/>
    </location>
</feature>
<feature type="region of interest" description="Disordered" evidence="9">
    <location>
        <begin position="194"/>
        <end position="213"/>
    </location>
</feature>
<dbReference type="GO" id="GO:0003735">
    <property type="term" value="F:structural constituent of ribosome"/>
    <property type="evidence" value="ECO:0007669"/>
    <property type="project" value="TreeGrafter"/>
</dbReference>
<dbReference type="GO" id="GO:0005739">
    <property type="term" value="C:mitochondrion"/>
    <property type="evidence" value="ECO:0007669"/>
    <property type="project" value="UniProtKB-SubCell"/>
</dbReference>
<keyword evidence="4" id="KW-0805">Transcription regulation</keyword>
<comment type="subcellular location">
    <subcellularLocation>
        <location evidence="1">Mitochondrion</location>
    </subcellularLocation>
</comment>
<evidence type="ECO:0000256" key="9">
    <source>
        <dbReference type="SAM" id="MobiDB-lite"/>
    </source>
</evidence>
<dbReference type="AlphaFoldDB" id="A0A6A5WVM5"/>
<dbReference type="GO" id="GO:0005840">
    <property type="term" value="C:ribosome"/>
    <property type="evidence" value="ECO:0007669"/>
    <property type="project" value="UniProtKB-KW"/>
</dbReference>
<evidence type="ECO:0000313" key="10">
    <source>
        <dbReference type="EMBL" id="KAF2005772.1"/>
    </source>
</evidence>
<dbReference type="GO" id="GO:0000150">
    <property type="term" value="F:DNA strand exchange activity"/>
    <property type="evidence" value="ECO:0007669"/>
    <property type="project" value="InterPro"/>
</dbReference>
<feature type="compositionally biased region" description="Basic and acidic residues" evidence="9">
    <location>
        <begin position="415"/>
        <end position="429"/>
    </location>
</feature>
<evidence type="ECO:0000256" key="6">
    <source>
        <dbReference type="ARBA" id="ARBA00023163"/>
    </source>
</evidence>
<dbReference type="GO" id="GO:1990904">
    <property type="term" value="C:ribonucleoprotein complex"/>
    <property type="evidence" value="ECO:0007669"/>
    <property type="project" value="UniProtKB-KW"/>
</dbReference>
<keyword evidence="5" id="KW-0496">Mitochondrion</keyword>
<name>A0A6A5WVM5_9PLEO</name>
<gene>
    <name evidence="10" type="ORF">P154DRAFT_518487</name>
</gene>
<dbReference type="PANTHER" id="PTHR28184:SF1">
    <property type="entry name" value="LARGE RIBOSOMAL SUBUNIT PROTEIN ML67"/>
    <property type="match status" value="1"/>
</dbReference>
<protein>
    <recommendedName>
        <fullName evidence="8">Large ribosomal subunit protein mL67</fullName>
    </recommendedName>
</protein>
<evidence type="ECO:0000256" key="4">
    <source>
        <dbReference type="ARBA" id="ARBA00023015"/>
    </source>
</evidence>
<dbReference type="Pfam" id="PF12829">
    <property type="entry name" value="Mhr1"/>
    <property type="match status" value="1"/>
</dbReference>
<sequence length="454" mass="53052">MPRAPPTAQRFLFPELPATDQHGKRIYVFRHLQTQQIIYSFYNGIQMQHIRTQLPFIGKHSVPSSVRRDLWTPHCVVTFPTARQGEHAFKLLREFRRLHELRWKEQNPEWSIELTKKQLIKKIMNQRANMTADLQKVLQIQAKIGKREEWEAGVHSELVQSIEKKRWAEIEELAALVDKGEVDRLEAKIQALQRKHERAESKTEEAESETNKESISLAMTRQRRRIKKLLWAKSEIETRDAELQRHLAIEQQKIDAEHAQLVSERNLQINNVREWNAFRRRVGEEKWVEIGTPKPPYPARIPPRKLLGTVPASENPYIKTVIPKKFATPPPEPFAVEGAVEVEWADIYDAEYAGPWNRDDQDERSAWPGIQIGTLDTVTKAHSFITEAEFEQQVNDEWQKMRKGAQEEAQAAWDAEERRLRESGEEEKKRSSKLWSALEAVRWRIGMSPKKLTA</sequence>
<keyword evidence="6" id="KW-0804">Transcription</keyword>
<dbReference type="GO" id="GO:0003697">
    <property type="term" value="F:single-stranded DNA binding"/>
    <property type="evidence" value="ECO:0007669"/>
    <property type="project" value="InterPro"/>
</dbReference>
<dbReference type="InterPro" id="IPR024629">
    <property type="entry name" value="Ribosomal_mL67"/>
</dbReference>
<evidence type="ECO:0000256" key="7">
    <source>
        <dbReference type="ARBA" id="ARBA00023274"/>
    </source>
</evidence>